<keyword evidence="11" id="KW-1185">Reference proteome</keyword>
<proteinExistence type="predicted"/>
<organism evidence="10 11">
    <name type="scientific">Candidatus Nitrosocosmicus franklandianus</name>
    <dbReference type="NCBI Taxonomy" id="1798806"/>
    <lineage>
        <taxon>Archaea</taxon>
        <taxon>Nitrososphaerota</taxon>
        <taxon>Nitrososphaeria</taxon>
        <taxon>Nitrososphaerales</taxon>
        <taxon>Nitrososphaeraceae</taxon>
        <taxon>Candidatus Nitrosocosmicus</taxon>
    </lineage>
</organism>
<protein>
    <submittedName>
        <fullName evidence="10">pH-gated potassium channel KcsA</fullName>
    </submittedName>
</protein>
<dbReference type="OrthoDB" id="56871at2157"/>
<dbReference type="InterPro" id="IPR013099">
    <property type="entry name" value="K_chnl_dom"/>
</dbReference>
<reference evidence="10 11" key="1">
    <citation type="submission" date="2019-02" db="EMBL/GenBank/DDBJ databases">
        <authorList>
            <person name="Lehtovirta-Morley E L."/>
        </authorList>
    </citation>
    <scope>NUCLEOTIDE SEQUENCE [LARGE SCALE GENOMIC DNA]</scope>
    <source>
        <strain evidence="10">NFRAN1</strain>
    </source>
</reference>
<feature type="transmembrane region" description="Helical" evidence="8">
    <location>
        <begin position="76"/>
        <end position="95"/>
    </location>
</feature>
<dbReference type="InterPro" id="IPR028325">
    <property type="entry name" value="VG_K_chnl"/>
</dbReference>
<keyword evidence="5" id="KW-0406">Ion transport</keyword>
<evidence type="ECO:0000256" key="7">
    <source>
        <dbReference type="ARBA" id="ARBA00023303"/>
    </source>
</evidence>
<feature type="domain" description="Potassium channel" evidence="9">
    <location>
        <begin position="138"/>
        <end position="210"/>
    </location>
</feature>
<sequence length="297" mass="33204">MKRSANFEIFIVTITSFSILLVLLQYFYDPIGDVLVAILLFDVAVSIILCTDLLLRARDSKNPSKYILKHVYEIPALIPVYAIFLLSGETIFGVGLKSFRFIHIFRLIHTLSRVIIVFDEIKNRLIFITFLSIATVTAGALGVYVVEKSAPGTTITNLDDAFWWAIVTVTTVGYGDIYPVTFEGRVIATVVMIIGIAILGILISTLGAQLIESRIKRQSKKEENNIKELIKNKIDRIEGLQSEEIITLLNMISSLHGELNRGLSKEQEVECPECKNINPDNAVYCYRCGNKITTGNP</sequence>
<evidence type="ECO:0000256" key="3">
    <source>
        <dbReference type="ARBA" id="ARBA00022692"/>
    </source>
</evidence>
<dbReference type="EMBL" id="LR216287">
    <property type="protein sequence ID" value="VFJ12890.1"/>
    <property type="molecule type" value="Genomic_DNA"/>
</dbReference>
<dbReference type="PANTHER" id="PTHR11537:SF254">
    <property type="entry name" value="POTASSIUM VOLTAGE-GATED CHANNEL PROTEIN SHAB"/>
    <property type="match status" value="1"/>
</dbReference>
<dbReference type="GeneID" id="39420083"/>
<feature type="transmembrane region" description="Helical" evidence="8">
    <location>
        <begin position="186"/>
        <end position="211"/>
    </location>
</feature>
<dbReference type="KEGG" id="nfn:NFRAN_0568"/>
<dbReference type="InterPro" id="IPR027359">
    <property type="entry name" value="Volt_channel_dom_sf"/>
</dbReference>
<comment type="subcellular location">
    <subcellularLocation>
        <location evidence="1">Membrane</location>
        <topology evidence="1">Multi-pass membrane protein</topology>
    </subcellularLocation>
</comment>
<dbReference type="GO" id="GO:0008076">
    <property type="term" value="C:voltage-gated potassium channel complex"/>
    <property type="evidence" value="ECO:0007669"/>
    <property type="project" value="InterPro"/>
</dbReference>
<dbReference type="GO" id="GO:0001508">
    <property type="term" value="P:action potential"/>
    <property type="evidence" value="ECO:0007669"/>
    <property type="project" value="TreeGrafter"/>
</dbReference>
<keyword evidence="7 10" id="KW-0407">Ion channel</keyword>
<feature type="transmembrane region" description="Helical" evidence="8">
    <location>
        <begin position="7"/>
        <end position="28"/>
    </location>
</feature>
<keyword evidence="2" id="KW-0813">Transport</keyword>
<evidence type="ECO:0000313" key="11">
    <source>
        <dbReference type="Proteomes" id="UP000294299"/>
    </source>
</evidence>
<evidence type="ECO:0000256" key="5">
    <source>
        <dbReference type="ARBA" id="ARBA00023065"/>
    </source>
</evidence>
<evidence type="ECO:0000256" key="1">
    <source>
        <dbReference type="ARBA" id="ARBA00004141"/>
    </source>
</evidence>
<evidence type="ECO:0000313" key="10">
    <source>
        <dbReference type="EMBL" id="VFJ12890.1"/>
    </source>
</evidence>
<feature type="transmembrane region" description="Helical" evidence="8">
    <location>
        <begin position="34"/>
        <end position="55"/>
    </location>
</feature>
<evidence type="ECO:0000256" key="8">
    <source>
        <dbReference type="SAM" id="Phobius"/>
    </source>
</evidence>
<dbReference type="SUPFAM" id="SSF81324">
    <property type="entry name" value="Voltage-gated potassium channels"/>
    <property type="match status" value="1"/>
</dbReference>
<evidence type="ECO:0000259" key="9">
    <source>
        <dbReference type="Pfam" id="PF07885"/>
    </source>
</evidence>
<dbReference type="Pfam" id="PF07885">
    <property type="entry name" value="Ion_trans_2"/>
    <property type="match status" value="1"/>
</dbReference>
<dbReference type="PANTHER" id="PTHR11537">
    <property type="entry name" value="VOLTAGE-GATED POTASSIUM CHANNEL"/>
    <property type="match status" value="1"/>
</dbReference>
<feature type="transmembrane region" description="Helical" evidence="8">
    <location>
        <begin position="125"/>
        <end position="146"/>
    </location>
</feature>
<dbReference type="AlphaFoldDB" id="A0A484IB35"/>
<evidence type="ECO:0000256" key="2">
    <source>
        <dbReference type="ARBA" id="ARBA00022448"/>
    </source>
</evidence>
<dbReference type="GO" id="GO:0005249">
    <property type="term" value="F:voltage-gated potassium channel activity"/>
    <property type="evidence" value="ECO:0007669"/>
    <property type="project" value="InterPro"/>
</dbReference>
<dbReference type="Proteomes" id="UP000294299">
    <property type="component" value="Chromosome NFRAN"/>
</dbReference>
<gene>
    <name evidence="10" type="primary">kcsA</name>
    <name evidence="10" type="ORF">NFRAN_0568</name>
</gene>
<evidence type="ECO:0000256" key="4">
    <source>
        <dbReference type="ARBA" id="ARBA00022989"/>
    </source>
</evidence>
<name>A0A484IB35_9ARCH</name>
<dbReference type="Gene3D" id="1.20.120.350">
    <property type="entry name" value="Voltage-gated potassium channels. Chain C"/>
    <property type="match status" value="1"/>
</dbReference>
<dbReference type="Gene3D" id="1.10.287.70">
    <property type="match status" value="1"/>
</dbReference>
<dbReference type="RefSeq" id="WP_134482906.1">
    <property type="nucleotide sequence ID" value="NZ_LR216287.1"/>
</dbReference>
<keyword evidence="3 8" id="KW-0812">Transmembrane</keyword>
<keyword evidence="4 8" id="KW-1133">Transmembrane helix</keyword>
<evidence type="ECO:0000256" key="6">
    <source>
        <dbReference type="ARBA" id="ARBA00023136"/>
    </source>
</evidence>
<dbReference type="Gene3D" id="1.20.5.110">
    <property type="match status" value="1"/>
</dbReference>
<accession>A0A484IB35</accession>
<keyword evidence="6 8" id="KW-0472">Membrane</keyword>